<evidence type="ECO:0000256" key="5">
    <source>
        <dbReference type="ARBA" id="ARBA00023136"/>
    </source>
</evidence>
<evidence type="ECO:0000256" key="1">
    <source>
        <dbReference type="ARBA" id="ARBA00004170"/>
    </source>
</evidence>
<accession>A0A7J6MCX2</accession>
<feature type="compositionally biased region" description="Low complexity" evidence="6">
    <location>
        <begin position="532"/>
        <end position="543"/>
    </location>
</feature>
<keyword evidence="5 7" id="KW-0472">Membrane</keyword>
<dbReference type="InterPro" id="IPR037519">
    <property type="entry name" value="LITAF_fam"/>
</dbReference>
<evidence type="ECO:0000256" key="4">
    <source>
        <dbReference type="ARBA" id="ARBA00022833"/>
    </source>
</evidence>
<dbReference type="SMART" id="SM00714">
    <property type="entry name" value="LITAF"/>
    <property type="match status" value="1"/>
</dbReference>
<comment type="similarity">
    <text evidence="2">Belongs to the CDIP1/LITAF family.</text>
</comment>
<feature type="region of interest" description="Disordered" evidence="6">
    <location>
        <begin position="470"/>
        <end position="555"/>
    </location>
</feature>
<name>A0A7J6MCX2_PEROL</name>
<organism evidence="9 10">
    <name type="scientific">Perkinsus olseni</name>
    <name type="common">Perkinsus atlanticus</name>
    <dbReference type="NCBI Taxonomy" id="32597"/>
    <lineage>
        <taxon>Eukaryota</taxon>
        <taxon>Sar</taxon>
        <taxon>Alveolata</taxon>
        <taxon>Perkinsozoa</taxon>
        <taxon>Perkinsea</taxon>
        <taxon>Perkinsida</taxon>
        <taxon>Perkinsidae</taxon>
        <taxon>Perkinsus</taxon>
    </lineage>
</organism>
<feature type="compositionally biased region" description="Basic and acidic residues" evidence="6">
    <location>
        <begin position="485"/>
        <end position="500"/>
    </location>
</feature>
<feature type="region of interest" description="Disordered" evidence="6">
    <location>
        <begin position="1438"/>
        <end position="1470"/>
    </location>
</feature>
<dbReference type="GO" id="GO:0008270">
    <property type="term" value="F:zinc ion binding"/>
    <property type="evidence" value="ECO:0007669"/>
    <property type="project" value="TreeGrafter"/>
</dbReference>
<feature type="transmembrane region" description="Helical" evidence="7">
    <location>
        <begin position="56"/>
        <end position="76"/>
    </location>
</feature>
<sequence>MSGYVTLAGGDFRSTTINYRQTTEPLEGSVSGRSSASIGKERIAIGLVREGLAMEYGIILGVLQSTLTLVYLLLQLLVCYPGNTTKGWVGPVVLLATAPLYHLLWNLRYRGVQLRKLKAYSMHRATGIVIREWSWKSLEIIFQLSCMVIVIAYAVLQLIGLPFAGVVLSLLSLITFARFVYDLQGIHEVSLGRVFHSVVAEAWTPLLACLSIIFLTTASGMLSSHYIAAQSGIISGLVVTLEVFVDGVVCVTAACSVARAHGKVSDEAERSRLCINNLAVKSNSFLKDIQLSLKHAMKLNETTGLTFWQLLRLIDGCSANYHSSHGTPDVEAPPSMLPKSGEVITHGDDDRILGWEIVMDMAGEARGLSLWRYLTEDWAEERLETVAPSAAAPKLPILVSGQNARMTSDRGSSSVSPPTMAPHVRRRSPEQRIRSRGAGDGKKHRMMPVVPPTYEESYKKGYSEQIRYQRENSAATAESTPIVEAKGDKKSFLNRLRDANTHASPTRPAAANSPAAAVHRPRGSSNGGGGMATSSSSAPAGEGSSEGGDGSSKEGIRRCVKDLLSRYLDRLIAHLVRHGTVRLSILTALNMALDEGLLDPLFVMKAARDVGLPCEHIPAGRGIGLLDDRDAVLPTGPLIRVVRFLDPIDAANFARTSRLHAEAVRHPLTTGGLVARSDLPRPALRAVQHLLRHSPLRFGPDSLLDGWAQGHLETLDVDFTAVIRSGHCDSRAKRVLARLGSIAESLDDSIRVVRFAKCADVGEDPVPIIRTLGNSRAMAAVKSLVLDGLILEPSPQRSVRLPARMENLRRLELTQITVVRGCTLLPDDGSVVLPRLSRLVMGVRPESAALEVAGALLRRDGECNLVELRVFHLTTQAAVDALAETLPMVLPQLKYLEVGPWTDRLMQRVGHYTELEELSGMGSPSMATPVHVERVLAGLSKLRRLRLNAVDEDTLTAVTRGVTSSGASVEDISVQYSGRDSIEATLAMVRLRVACHHVRRVQCPRANFMRTSPSTETRDRGGPLGISVTVPGERLLGEEFHPRLVCNCARCLLHGGPESEDHFSRNVAAVWSLLTPAERTRQRRKEAHTYRQVPTLPAVAEEGDVEMDGESGTETLSSASSTDGEKRPVFDMSPVNCRCPFCRADITTFVTHEPSVVSYLLALLLILVLQWLSVCVLPVIWPLLKDTVHRCPSCLNKVGSRSKISLPTNFKNDVLTFRIGHCAVVLARNNFNAGMPLQGLHHQQQTEMSSGDRLPFDSRADAPDTPAMLSSLVMPAMIPRGPDIDVTWKDFLSDCGDRAYLGNPLHSVKAFDEKYKYRTVKWTGRVVRIREGIDLWLFKTKSFAMIKMFPPQQAYRPDVVDLILLFDGAQQRDQVALLPAGAWAEFEASLLSLGRRGGPHLLQLWSIKETERPQEVEDAVAEAAMAISARQVMMDALLGEKNNDGPPVSSDGQSGGEQAPSNIESSSHRD</sequence>
<evidence type="ECO:0000256" key="7">
    <source>
        <dbReference type="SAM" id="Phobius"/>
    </source>
</evidence>
<feature type="transmembrane region" description="Helical" evidence="7">
    <location>
        <begin position="88"/>
        <end position="107"/>
    </location>
</feature>
<evidence type="ECO:0000256" key="6">
    <source>
        <dbReference type="SAM" id="MobiDB-lite"/>
    </source>
</evidence>
<comment type="subcellular location">
    <subcellularLocation>
        <location evidence="1">Membrane</location>
        <topology evidence="1">Peripheral membrane protein</topology>
    </subcellularLocation>
</comment>
<dbReference type="PANTHER" id="PTHR23292">
    <property type="entry name" value="LIPOPOLYSACCHARIDE-INDUCED TUMOR NECROSIS FACTOR-ALPHA FACTOR"/>
    <property type="match status" value="1"/>
</dbReference>
<evidence type="ECO:0000259" key="8">
    <source>
        <dbReference type="PROSITE" id="PS51837"/>
    </source>
</evidence>
<feature type="compositionally biased region" description="Polar residues" evidence="6">
    <location>
        <begin position="1459"/>
        <end position="1470"/>
    </location>
</feature>
<feature type="compositionally biased region" description="Polar residues" evidence="6">
    <location>
        <begin position="1112"/>
        <end position="1122"/>
    </location>
</feature>
<feature type="compositionally biased region" description="Low complexity" evidence="6">
    <location>
        <begin position="503"/>
        <end position="517"/>
    </location>
</feature>
<keyword evidence="7" id="KW-0812">Transmembrane</keyword>
<keyword evidence="7" id="KW-1133">Transmembrane helix</keyword>
<feature type="region of interest" description="Disordered" evidence="6">
    <location>
        <begin position="1098"/>
        <end position="1127"/>
    </location>
</feature>
<keyword evidence="3" id="KW-0479">Metal-binding</keyword>
<evidence type="ECO:0000256" key="2">
    <source>
        <dbReference type="ARBA" id="ARBA00005975"/>
    </source>
</evidence>
<dbReference type="PANTHER" id="PTHR23292:SF6">
    <property type="entry name" value="FI16602P1-RELATED"/>
    <property type="match status" value="1"/>
</dbReference>
<evidence type="ECO:0000313" key="10">
    <source>
        <dbReference type="Proteomes" id="UP000570595"/>
    </source>
</evidence>
<evidence type="ECO:0000256" key="3">
    <source>
        <dbReference type="ARBA" id="ARBA00022723"/>
    </source>
</evidence>
<gene>
    <name evidence="9" type="ORF">FOZ61_004182</name>
</gene>
<feature type="domain" description="LITAF" evidence="8">
    <location>
        <begin position="1118"/>
        <end position="1203"/>
    </location>
</feature>
<evidence type="ECO:0000313" key="9">
    <source>
        <dbReference type="EMBL" id="KAF4669419.1"/>
    </source>
</evidence>
<feature type="transmembrane region" description="Helical" evidence="7">
    <location>
        <begin position="162"/>
        <end position="181"/>
    </location>
</feature>
<proteinExistence type="inferred from homology"/>
<dbReference type="PROSITE" id="PS51837">
    <property type="entry name" value="LITAF"/>
    <property type="match status" value="1"/>
</dbReference>
<feature type="compositionally biased region" description="Polar residues" evidence="6">
    <location>
        <begin position="405"/>
        <end position="417"/>
    </location>
</feature>
<feature type="compositionally biased region" description="Basic and acidic residues" evidence="6">
    <location>
        <begin position="427"/>
        <end position="441"/>
    </location>
</feature>
<comment type="caution">
    <text evidence="9">The sequence shown here is derived from an EMBL/GenBank/DDBJ whole genome shotgun (WGS) entry which is preliminary data.</text>
</comment>
<dbReference type="EMBL" id="JABAHT010000024">
    <property type="protein sequence ID" value="KAF4669419.1"/>
    <property type="molecule type" value="Genomic_DNA"/>
</dbReference>
<dbReference type="Proteomes" id="UP000570595">
    <property type="component" value="Unassembled WGS sequence"/>
</dbReference>
<dbReference type="Pfam" id="PF10601">
    <property type="entry name" value="zf-LITAF-like"/>
    <property type="match status" value="1"/>
</dbReference>
<dbReference type="InterPro" id="IPR006629">
    <property type="entry name" value="LITAF"/>
</dbReference>
<reference evidence="9 10" key="1">
    <citation type="submission" date="2020-04" db="EMBL/GenBank/DDBJ databases">
        <title>Perkinsus olseni comparative genomics.</title>
        <authorList>
            <person name="Bogema D.R."/>
        </authorList>
    </citation>
    <scope>NUCLEOTIDE SEQUENCE [LARGE SCALE GENOMIC DNA]</scope>
    <source>
        <strain evidence="9">ATCC PRA-179</strain>
    </source>
</reference>
<keyword evidence="4" id="KW-0862">Zinc</keyword>
<feature type="transmembrane region" description="Helical" evidence="7">
    <location>
        <begin position="202"/>
        <end position="222"/>
    </location>
</feature>
<feature type="compositionally biased region" description="Acidic residues" evidence="6">
    <location>
        <begin position="1101"/>
        <end position="1111"/>
    </location>
</feature>
<feature type="region of interest" description="Disordered" evidence="6">
    <location>
        <begin position="405"/>
        <end position="456"/>
    </location>
</feature>
<dbReference type="GO" id="GO:0016020">
    <property type="term" value="C:membrane"/>
    <property type="evidence" value="ECO:0007669"/>
    <property type="project" value="UniProtKB-SubCell"/>
</dbReference>
<dbReference type="OrthoDB" id="5599753at2759"/>
<protein>
    <recommendedName>
        <fullName evidence="8">LITAF domain-containing protein</fullName>
    </recommendedName>
</protein>
<feature type="transmembrane region" description="Helical" evidence="7">
    <location>
        <begin position="140"/>
        <end position="156"/>
    </location>
</feature>